<dbReference type="Pfam" id="PF00300">
    <property type="entry name" value="His_Phos_1"/>
    <property type="match status" value="1"/>
</dbReference>
<dbReference type="InterPro" id="IPR029033">
    <property type="entry name" value="His_PPase_superfam"/>
</dbReference>
<dbReference type="SMART" id="SM00855">
    <property type="entry name" value="PGAM"/>
    <property type="match status" value="1"/>
</dbReference>
<name>A0ABV7ZMR9_9CORY</name>
<keyword evidence="1" id="KW-0378">Hydrolase</keyword>
<dbReference type="Proteomes" id="UP001595751">
    <property type="component" value="Unassembled WGS sequence"/>
</dbReference>
<keyword evidence="2" id="KW-1185">Reference proteome</keyword>
<reference evidence="2" key="1">
    <citation type="journal article" date="2019" name="Int. J. Syst. Evol. Microbiol.">
        <title>The Global Catalogue of Microorganisms (GCM) 10K type strain sequencing project: providing services to taxonomists for standard genome sequencing and annotation.</title>
        <authorList>
            <consortium name="The Broad Institute Genomics Platform"/>
            <consortium name="The Broad Institute Genome Sequencing Center for Infectious Disease"/>
            <person name="Wu L."/>
            <person name="Ma J."/>
        </authorList>
    </citation>
    <scope>NUCLEOTIDE SEQUENCE [LARGE SCALE GENOMIC DNA]</scope>
    <source>
        <strain evidence="2">CCUG 53252</strain>
    </source>
</reference>
<evidence type="ECO:0000313" key="1">
    <source>
        <dbReference type="EMBL" id="MFC3848792.1"/>
    </source>
</evidence>
<sequence>MDTVAARRLLLLRHGQTTYNATRRMQGQMDTELSAEGIAQAERVAAHLGRHERGIRRIVSSDLRRAADTAEVAGRVLGVDVERDPRLRETRLGVWQGRTHGEIDEEYPGQRATWRHDATWAPPGGETRVEVAARMRSVVEDLLADDSWPGSTVLLVAHGGAIAALTASLLDVPVSHYTMFNGLRNTAWVELTAMPRPDGELGWYLGAFNGELVDAGPAQAGLDDGGSAR</sequence>
<dbReference type="PANTHER" id="PTHR48100">
    <property type="entry name" value="BROAD-SPECIFICITY PHOSPHATASE YOR283W-RELATED"/>
    <property type="match status" value="1"/>
</dbReference>
<dbReference type="RefSeq" id="WP_290291935.1">
    <property type="nucleotide sequence ID" value="NZ_CP047211.1"/>
</dbReference>
<dbReference type="InterPro" id="IPR001345">
    <property type="entry name" value="PG/BPGM_mutase_AS"/>
</dbReference>
<evidence type="ECO:0000313" key="2">
    <source>
        <dbReference type="Proteomes" id="UP001595751"/>
    </source>
</evidence>
<dbReference type="PANTHER" id="PTHR48100:SF62">
    <property type="entry name" value="GLUCOSYL-3-PHOSPHOGLYCERATE PHOSPHATASE"/>
    <property type="match status" value="1"/>
</dbReference>
<dbReference type="SUPFAM" id="SSF53254">
    <property type="entry name" value="Phosphoglycerate mutase-like"/>
    <property type="match status" value="1"/>
</dbReference>
<accession>A0ABV7ZMR9</accession>
<dbReference type="GO" id="GO:0016787">
    <property type="term" value="F:hydrolase activity"/>
    <property type="evidence" value="ECO:0007669"/>
    <property type="project" value="UniProtKB-KW"/>
</dbReference>
<dbReference type="InterPro" id="IPR013078">
    <property type="entry name" value="His_Pase_superF_clade-1"/>
</dbReference>
<dbReference type="EMBL" id="JBHRZN010000001">
    <property type="protein sequence ID" value="MFC3848792.1"/>
    <property type="molecule type" value="Genomic_DNA"/>
</dbReference>
<dbReference type="PROSITE" id="PS00175">
    <property type="entry name" value="PG_MUTASE"/>
    <property type="match status" value="1"/>
</dbReference>
<comment type="caution">
    <text evidence="1">The sequence shown here is derived from an EMBL/GenBank/DDBJ whole genome shotgun (WGS) entry which is preliminary data.</text>
</comment>
<dbReference type="Gene3D" id="3.40.50.1240">
    <property type="entry name" value="Phosphoglycerate mutase-like"/>
    <property type="match status" value="1"/>
</dbReference>
<proteinExistence type="predicted"/>
<protein>
    <submittedName>
        <fullName evidence="1">Histidine phosphatase family protein</fullName>
        <ecNumber evidence="1">3.1.3.-</ecNumber>
    </submittedName>
</protein>
<gene>
    <name evidence="1" type="ORF">ACFORJ_01220</name>
</gene>
<dbReference type="EC" id="3.1.3.-" evidence="1"/>
<dbReference type="CDD" id="cd07067">
    <property type="entry name" value="HP_PGM_like"/>
    <property type="match status" value="1"/>
</dbReference>
<dbReference type="InterPro" id="IPR050275">
    <property type="entry name" value="PGM_Phosphatase"/>
</dbReference>
<organism evidence="1 2">
    <name type="scientific">Corynebacterium hansenii</name>
    <dbReference type="NCBI Taxonomy" id="394964"/>
    <lineage>
        <taxon>Bacteria</taxon>
        <taxon>Bacillati</taxon>
        <taxon>Actinomycetota</taxon>
        <taxon>Actinomycetes</taxon>
        <taxon>Mycobacteriales</taxon>
        <taxon>Corynebacteriaceae</taxon>
        <taxon>Corynebacterium</taxon>
    </lineage>
</organism>